<evidence type="ECO:0000313" key="2">
    <source>
        <dbReference type="Proteomes" id="UP000244855"/>
    </source>
</evidence>
<keyword evidence="2" id="KW-1185">Reference proteome</keyword>
<sequence length="82" mass="9182">MLADLDGFIPCVPVPDCLPPSFHCANRRNSESTLGHSKSSKHSRDCFTVFSLVEGASAIEDYTRDLRIVQRERCQGRLSSNR</sequence>
<name>A0A2V1D3M4_9PLEO</name>
<evidence type="ECO:0000313" key="1">
    <source>
        <dbReference type="EMBL" id="PVH92636.1"/>
    </source>
</evidence>
<organism evidence="1 2">
    <name type="scientific">Periconia macrospinosa</name>
    <dbReference type="NCBI Taxonomy" id="97972"/>
    <lineage>
        <taxon>Eukaryota</taxon>
        <taxon>Fungi</taxon>
        <taxon>Dikarya</taxon>
        <taxon>Ascomycota</taxon>
        <taxon>Pezizomycotina</taxon>
        <taxon>Dothideomycetes</taxon>
        <taxon>Pleosporomycetidae</taxon>
        <taxon>Pleosporales</taxon>
        <taxon>Massarineae</taxon>
        <taxon>Periconiaceae</taxon>
        <taxon>Periconia</taxon>
    </lineage>
</organism>
<dbReference type="AlphaFoldDB" id="A0A2V1D3M4"/>
<accession>A0A2V1D3M4</accession>
<dbReference type="EMBL" id="KZ805662">
    <property type="protein sequence ID" value="PVH92636.1"/>
    <property type="molecule type" value="Genomic_DNA"/>
</dbReference>
<proteinExistence type="predicted"/>
<gene>
    <name evidence="1" type="ORF">DM02DRAFT_269494</name>
</gene>
<reference evidence="1 2" key="1">
    <citation type="journal article" date="2018" name="Sci. Rep.">
        <title>Comparative genomics provides insights into the lifestyle and reveals functional heterogeneity of dark septate endophytic fungi.</title>
        <authorList>
            <person name="Knapp D.G."/>
            <person name="Nemeth J.B."/>
            <person name="Barry K."/>
            <person name="Hainaut M."/>
            <person name="Henrissat B."/>
            <person name="Johnson J."/>
            <person name="Kuo A."/>
            <person name="Lim J.H.P."/>
            <person name="Lipzen A."/>
            <person name="Nolan M."/>
            <person name="Ohm R.A."/>
            <person name="Tamas L."/>
            <person name="Grigoriev I.V."/>
            <person name="Spatafora J.W."/>
            <person name="Nagy L.G."/>
            <person name="Kovacs G.M."/>
        </authorList>
    </citation>
    <scope>NUCLEOTIDE SEQUENCE [LARGE SCALE GENOMIC DNA]</scope>
    <source>
        <strain evidence="1 2">DSE2036</strain>
    </source>
</reference>
<dbReference type="Proteomes" id="UP000244855">
    <property type="component" value="Unassembled WGS sequence"/>
</dbReference>
<protein>
    <submittedName>
        <fullName evidence="1">Uncharacterized protein</fullName>
    </submittedName>
</protein>